<sequence>MGAGASTQLDSQLDQLVKEGLQQGAQEKDVLLEASKRIQDRLAKLPQQAGKEQEAASKLQTLWAGGRETVIVELGAKDLKRRGSPKPLEEVEQIILILDPRGDIFRFYCTEDVETRKTVRMDEILTPEVLNKTIAFYLLPSLTSSPEALLGVEWLPAGISATFGMVIDDAMEVCVLRTDEYLVHGDSLLVQMVDDGKLVCPAEEAQSMLRMFSPCDSLLGNNMSIWNHIIISYGFEYGQFCEFQEALPESRLQSILRSPGSRGLSRKALPAPEKDKAAPARVVFQQNASPMFVAFSNSAATRYSKQLGSSGTRVLLFGRQQYGHLGKWLTARSKVEEEIRKVKEEKEEEGEQAEDIPVPDLPLPPAELEEFFGDHVYPILILEPEDMSFSMMKRDTPDGTYDCFRASAATEYMAAFQEVCIQKGLDRSICVLGVGQDFDSFAQNGAFVELLSYLMDKSRQSWPMILVTEDEVAQAAGLFTRVKHPQENVTAILPHMGQGSTLRSCIPVIYTLPSALGQAGELEDDSILTPALTVGTGVSGIPKSKFNPKFQAKDPEGRCKGFN</sequence>
<comment type="caution">
    <text evidence="2">The sequence shown here is derived from an EMBL/GenBank/DDBJ whole genome shotgun (WGS) entry which is preliminary data.</text>
</comment>
<organism evidence="2 3">
    <name type="scientific">Symbiodinium pilosum</name>
    <name type="common">Dinoflagellate</name>
    <dbReference type="NCBI Taxonomy" id="2952"/>
    <lineage>
        <taxon>Eukaryota</taxon>
        <taxon>Sar</taxon>
        <taxon>Alveolata</taxon>
        <taxon>Dinophyceae</taxon>
        <taxon>Suessiales</taxon>
        <taxon>Symbiodiniaceae</taxon>
        <taxon>Symbiodinium</taxon>
    </lineage>
</organism>
<proteinExistence type="predicted"/>
<keyword evidence="3" id="KW-1185">Reference proteome</keyword>
<feature type="region of interest" description="Disordered" evidence="1">
    <location>
        <begin position="341"/>
        <end position="360"/>
    </location>
</feature>
<protein>
    <submittedName>
        <fullName evidence="2">Uncharacterized protein</fullName>
    </submittedName>
</protein>
<dbReference type="OrthoDB" id="433797at2759"/>
<gene>
    <name evidence="2" type="ORF">SPIL2461_LOCUS13034</name>
</gene>
<evidence type="ECO:0000313" key="3">
    <source>
        <dbReference type="Proteomes" id="UP000649617"/>
    </source>
</evidence>
<dbReference type="AlphaFoldDB" id="A0A812T0I7"/>
<reference evidence="2" key="1">
    <citation type="submission" date="2021-02" db="EMBL/GenBank/DDBJ databases">
        <authorList>
            <person name="Dougan E. K."/>
            <person name="Rhodes N."/>
            <person name="Thang M."/>
            <person name="Chan C."/>
        </authorList>
    </citation>
    <scope>NUCLEOTIDE SEQUENCE</scope>
</reference>
<accession>A0A812T0I7</accession>
<evidence type="ECO:0000256" key="1">
    <source>
        <dbReference type="SAM" id="MobiDB-lite"/>
    </source>
</evidence>
<evidence type="ECO:0000313" key="2">
    <source>
        <dbReference type="EMBL" id="CAE7503348.1"/>
    </source>
</evidence>
<dbReference type="EMBL" id="CAJNIZ010027891">
    <property type="protein sequence ID" value="CAE7503348.1"/>
    <property type="molecule type" value="Genomic_DNA"/>
</dbReference>
<dbReference type="Proteomes" id="UP000649617">
    <property type="component" value="Unassembled WGS sequence"/>
</dbReference>
<name>A0A812T0I7_SYMPI</name>